<dbReference type="Gene3D" id="3.90.25.10">
    <property type="entry name" value="UDP-galactose 4-epimerase, domain 1"/>
    <property type="match status" value="1"/>
</dbReference>
<dbReference type="RefSeq" id="WP_059150125.1">
    <property type="nucleotide sequence ID" value="NZ_KQ130452.1"/>
</dbReference>
<protein>
    <submittedName>
        <fullName evidence="4">NmrA family protein</fullName>
    </submittedName>
</protein>
<reference evidence="4 5" key="1">
    <citation type="journal article" date="2015" name="G3 (Bethesda)">
        <title>Insights into Ongoing Evolution of the Hexachlorocyclohexane Catabolic Pathway from Comparative Genomics of Ten Sphingomonadaceae Strains.</title>
        <authorList>
            <person name="Pearce S.L."/>
            <person name="Oakeshott J.G."/>
            <person name="Pandey G."/>
        </authorList>
    </citation>
    <scope>NUCLEOTIDE SEQUENCE [LARGE SCALE GENOMIC DNA]</scope>
    <source>
        <strain evidence="4 5">LL02</strain>
    </source>
</reference>
<dbReference type="Proteomes" id="UP000052268">
    <property type="component" value="Unassembled WGS sequence"/>
</dbReference>
<evidence type="ECO:0000313" key="4">
    <source>
        <dbReference type="EMBL" id="KMS59351.1"/>
    </source>
</evidence>
<evidence type="ECO:0000256" key="2">
    <source>
        <dbReference type="ARBA" id="ARBA00022857"/>
    </source>
</evidence>
<comment type="caution">
    <text evidence="4">The sequence shown here is derived from an EMBL/GenBank/DDBJ whole genome shotgun (WGS) entry which is preliminary data.</text>
</comment>
<dbReference type="PATRIC" id="fig|1114963.3.peg.718"/>
<gene>
    <name evidence="4" type="ORF">V474_09085</name>
</gene>
<feature type="domain" description="NmrA-like" evidence="3">
    <location>
        <begin position="5"/>
        <end position="246"/>
    </location>
</feature>
<dbReference type="SUPFAM" id="SSF51735">
    <property type="entry name" value="NAD(P)-binding Rossmann-fold domains"/>
    <property type="match status" value="1"/>
</dbReference>
<evidence type="ECO:0000256" key="1">
    <source>
        <dbReference type="ARBA" id="ARBA00006328"/>
    </source>
</evidence>
<sequence>MSHSKQPIVVFGATGQQGGSVAAALLKAGWPVVALVRDPTSARALTLRAAGVELVQGSYADTDAIRTAMRGAYGVFSVQQSSPSGGVTDEEEVRFGISIADLAVEAGIAHLVYSSGGAVSETPTGMGHFDSKMRIEAHIRTLPIRSTIIRPVAFVDMLVMPGFGLDTGHFSFFMHPDQSIQLLAVEDIGKFVEPIFADPERFADQTFEIASDSVTGEDLGCLFSEAAGRPIRYARFSDEVLQESPFLAGLTALIDQGPLAGNADLDALRKINPAMQSVREWLAGAGRAPFLKALGASGTWEYDRG</sequence>
<dbReference type="InterPro" id="IPR051164">
    <property type="entry name" value="NmrA-like_oxidored"/>
</dbReference>
<evidence type="ECO:0000313" key="5">
    <source>
        <dbReference type="Proteomes" id="UP000052268"/>
    </source>
</evidence>
<dbReference type="InterPro" id="IPR008030">
    <property type="entry name" value="NmrA-like"/>
</dbReference>
<keyword evidence="5" id="KW-1185">Reference proteome</keyword>
<dbReference type="PANTHER" id="PTHR42748:SF7">
    <property type="entry name" value="NMRA LIKE REDOX SENSOR 1-RELATED"/>
    <property type="match status" value="1"/>
</dbReference>
<keyword evidence="2" id="KW-0521">NADP</keyword>
<name>A0A0J7Y644_9SPHN</name>
<dbReference type="OrthoDB" id="9794300at2"/>
<dbReference type="Gene3D" id="3.40.50.720">
    <property type="entry name" value="NAD(P)-binding Rossmann-like Domain"/>
    <property type="match status" value="1"/>
</dbReference>
<dbReference type="EMBL" id="JACU01000002">
    <property type="protein sequence ID" value="KMS59351.1"/>
    <property type="molecule type" value="Genomic_DNA"/>
</dbReference>
<comment type="similarity">
    <text evidence="1">Belongs to the NmrA-type oxidoreductase family.</text>
</comment>
<evidence type="ECO:0000259" key="3">
    <source>
        <dbReference type="Pfam" id="PF05368"/>
    </source>
</evidence>
<organism evidence="4 5">
    <name type="scientific">Novosphingobium barchaimii LL02</name>
    <dbReference type="NCBI Taxonomy" id="1114963"/>
    <lineage>
        <taxon>Bacteria</taxon>
        <taxon>Pseudomonadati</taxon>
        <taxon>Pseudomonadota</taxon>
        <taxon>Alphaproteobacteria</taxon>
        <taxon>Sphingomonadales</taxon>
        <taxon>Sphingomonadaceae</taxon>
        <taxon>Novosphingobium</taxon>
    </lineage>
</organism>
<proteinExistence type="inferred from homology"/>
<accession>A0A0J7Y644</accession>
<dbReference type="CDD" id="cd05251">
    <property type="entry name" value="NmrA_like_SDR_a"/>
    <property type="match status" value="1"/>
</dbReference>
<dbReference type="InterPro" id="IPR036291">
    <property type="entry name" value="NAD(P)-bd_dom_sf"/>
</dbReference>
<dbReference type="PANTHER" id="PTHR42748">
    <property type="entry name" value="NITROGEN METABOLITE REPRESSION PROTEIN NMRA FAMILY MEMBER"/>
    <property type="match status" value="1"/>
</dbReference>
<dbReference type="AlphaFoldDB" id="A0A0J7Y644"/>
<dbReference type="Pfam" id="PF05368">
    <property type="entry name" value="NmrA"/>
    <property type="match status" value="1"/>
</dbReference>